<evidence type="ECO:0000313" key="12">
    <source>
        <dbReference type="EMBL" id="TKS68849.1"/>
    </source>
</evidence>
<evidence type="ECO:0000313" key="13">
    <source>
        <dbReference type="Proteomes" id="UP000298787"/>
    </source>
</evidence>
<evidence type="ECO:0000256" key="5">
    <source>
        <dbReference type="ARBA" id="ARBA00022833"/>
    </source>
</evidence>
<evidence type="ECO:0000256" key="6">
    <source>
        <dbReference type="ARBA" id="ARBA00023015"/>
    </source>
</evidence>
<dbReference type="InterPro" id="IPR036236">
    <property type="entry name" value="Znf_C2H2_sf"/>
</dbReference>
<dbReference type="PROSITE" id="PS50157">
    <property type="entry name" value="ZINC_FINGER_C2H2_2"/>
    <property type="match status" value="5"/>
</dbReference>
<sequence>MPRSFLVKRGGLHHLRPAPRSPSPRSTPVTFEQLGNQKRSWDTSLEYSTAETPDINTVPITLLQQDLQAAKHSNESGHLQPFSPKSYDCRAVKPCSPVNSNTFGPEEKVEFPTPATWSRSHMSSGYPGKLSDGLGDLTQYPQILRETRSRGCSKISAPSQECPLCSKIFSSLSSLKTHISKSHGSRAALLPAHIKSSRTSTEKSIGRAKERTFGCTVCGKVFKRSSTLSTHLLIHSDTRPYPCQYCGKRFHQKSDMKKHTFIHTGEKPHVCQICGKAFSQSSNLITHSRKHRDDRPYRCPCCPYGFQHKVDLRQHQEHHCTYR</sequence>
<evidence type="ECO:0000256" key="7">
    <source>
        <dbReference type="ARBA" id="ARBA00023163"/>
    </source>
</evidence>
<feature type="domain" description="C2H2-type" evidence="11">
    <location>
        <begin position="297"/>
        <end position="323"/>
    </location>
</feature>
<dbReference type="EMBL" id="CM014080">
    <property type="protein sequence ID" value="TKS68849.1"/>
    <property type="molecule type" value="Genomic_DNA"/>
</dbReference>
<dbReference type="Proteomes" id="UP000298787">
    <property type="component" value="Chromosome 3"/>
</dbReference>
<dbReference type="SMART" id="SM00355">
    <property type="entry name" value="ZnF_C2H2"/>
    <property type="match status" value="5"/>
</dbReference>
<evidence type="ECO:0000256" key="2">
    <source>
        <dbReference type="ARBA" id="ARBA00022723"/>
    </source>
</evidence>
<dbReference type="GO" id="GO:0008270">
    <property type="term" value="F:zinc ion binding"/>
    <property type="evidence" value="ECO:0007669"/>
    <property type="project" value="UniProtKB-KW"/>
</dbReference>
<keyword evidence="5" id="KW-0862">Zinc</keyword>
<dbReference type="SUPFAM" id="SSF57667">
    <property type="entry name" value="beta-beta-alpha zinc fingers"/>
    <property type="match status" value="3"/>
</dbReference>
<dbReference type="STRING" id="240159.A0A4U5U484"/>
<feature type="compositionally biased region" description="Polar residues" evidence="10">
    <location>
        <begin position="29"/>
        <end position="40"/>
    </location>
</feature>
<dbReference type="Pfam" id="PF00096">
    <property type="entry name" value="zf-C2H2"/>
    <property type="match status" value="4"/>
</dbReference>
<evidence type="ECO:0000256" key="4">
    <source>
        <dbReference type="ARBA" id="ARBA00022771"/>
    </source>
</evidence>
<dbReference type="GO" id="GO:0005634">
    <property type="term" value="C:nucleus"/>
    <property type="evidence" value="ECO:0007669"/>
    <property type="project" value="UniProtKB-SubCell"/>
</dbReference>
<dbReference type="PANTHER" id="PTHR23235">
    <property type="entry name" value="KRUEPPEL-LIKE TRANSCRIPTION FACTOR"/>
    <property type="match status" value="1"/>
</dbReference>
<proteinExistence type="predicted"/>
<dbReference type="GO" id="GO:0000981">
    <property type="term" value="F:DNA-binding transcription factor activity, RNA polymerase II-specific"/>
    <property type="evidence" value="ECO:0007669"/>
    <property type="project" value="TreeGrafter"/>
</dbReference>
<protein>
    <submittedName>
        <fullName evidence="12">Zinc finger protein</fullName>
    </submittedName>
</protein>
<feature type="domain" description="C2H2-type" evidence="11">
    <location>
        <begin position="269"/>
        <end position="296"/>
    </location>
</feature>
<keyword evidence="6" id="KW-0805">Transcription regulation</keyword>
<dbReference type="GO" id="GO:0000978">
    <property type="term" value="F:RNA polymerase II cis-regulatory region sequence-specific DNA binding"/>
    <property type="evidence" value="ECO:0007669"/>
    <property type="project" value="TreeGrafter"/>
</dbReference>
<keyword evidence="2" id="KW-0479">Metal-binding</keyword>
<keyword evidence="7" id="KW-0804">Transcription</keyword>
<dbReference type="PROSITE" id="PS00028">
    <property type="entry name" value="ZINC_FINGER_C2H2_1"/>
    <property type="match status" value="5"/>
</dbReference>
<dbReference type="Gene3D" id="3.30.160.60">
    <property type="entry name" value="Classic Zinc Finger"/>
    <property type="match status" value="4"/>
</dbReference>
<feature type="region of interest" description="Disordered" evidence="10">
    <location>
        <begin position="1"/>
        <end position="40"/>
    </location>
</feature>
<dbReference type="AlphaFoldDB" id="A0A4U5U484"/>
<evidence type="ECO:0000259" key="11">
    <source>
        <dbReference type="PROSITE" id="PS50157"/>
    </source>
</evidence>
<feature type="domain" description="C2H2-type" evidence="11">
    <location>
        <begin position="160"/>
        <end position="188"/>
    </location>
</feature>
<dbReference type="OrthoDB" id="6155966at2759"/>
<dbReference type="FunFam" id="3.30.160.60:FF:000432">
    <property type="entry name" value="zinc finger protein Gfi-1b isoform X1"/>
    <property type="match status" value="1"/>
</dbReference>
<keyword evidence="8" id="KW-0539">Nucleus</keyword>
<keyword evidence="4 9" id="KW-0863">Zinc-finger</keyword>
<evidence type="ECO:0000256" key="10">
    <source>
        <dbReference type="SAM" id="MobiDB-lite"/>
    </source>
</evidence>
<evidence type="ECO:0000256" key="8">
    <source>
        <dbReference type="ARBA" id="ARBA00023242"/>
    </source>
</evidence>
<feature type="domain" description="C2H2-type" evidence="11">
    <location>
        <begin position="213"/>
        <end position="240"/>
    </location>
</feature>
<comment type="subcellular location">
    <subcellularLocation>
        <location evidence="1">Nucleus</location>
    </subcellularLocation>
</comment>
<feature type="domain" description="C2H2-type" evidence="11">
    <location>
        <begin position="241"/>
        <end position="268"/>
    </location>
</feature>
<reference evidence="12 13" key="1">
    <citation type="submission" date="2019-01" db="EMBL/GenBank/DDBJ databases">
        <title>Genome Assembly of Collichthys lucidus.</title>
        <authorList>
            <person name="Cai M."/>
            <person name="Xiao S."/>
        </authorList>
    </citation>
    <scope>NUCLEOTIDE SEQUENCE [LARGE SCALE GENOMIC DNA]</scope>
    <source>
        <strain evidence="12">JT15FE1705JMU</strain>
        <tissue evidence="12">Muscle</tissue>
    </source>
</reference>
<dbReference type="FunFam" id="3.30.160.60:FF:000245">
    <property type="entry name" value="zinc finger protein Gfi-1"/>
    <property type="match status" value="1"/>
</dbReference>
<organism evidence="12 13">
    <name type="scientific">Collichthys lucidus</name>
    <name type="common">Big head croaker</name>
    <name type="synonym">Sciaena lucida</name>
    <dbReference type="NCBI Taxonomy" id="240159"/>
    <lineage>
        <taxon>Eukaryota</taxon>
        <taxon>Metazoa</taxon>
        <taxon>Chordata</taxon>
        <taxon>Craniata</taxon>
        <taxon>Vertebrata</taxon>
        <taxon>Euteleostomi</taxon>
        <taxon>Actinopterygii</taxon>
        <taxon>Neopterygii</taxon>
        <taxon>Teleostei</taxon>
        <taxon>Neoteleostei</taxon>
        <taxon>Acanthomorphata</taxon>
        <taxon>Eupercaria</taxon>
        <taxon>Sciaenidae</taxon>
        <taxon>Collichthys</taxon>
    </lineage>
</organism>
<keyword evidence="3" id="KW-0677">Repeat</keyword>
<evidence type="ECO:0000256" key="9">
    <source>
        <dbReference type="PROSITE-ProRule" id="PRU00042"/>
    </source>
</evidence>
<accession>A0A4U5U484</accession>
<evidence type="ECO:0000256" key="1">
    <source>
        <dbReference type="ARBA" id="ARBA00004123"/>
    </source>
</evidence>
<gene>
    <name evidence="12" type="ORF">D9C73_002912</name>
</gene>
<dbReference type="FunFam" id="3.30.160.60:FF:000208">
    <property type="entry name" value="zinc finger protein Gfi-1b"/>
    <property type="match status" value="1"/>
</dbReference>
<dbReference type="InterPro" id="IPR013087">
    <property type="entry name" value="Znf_C2H2_type"/>
</dbReference>
<keyword evidence="13" id="KW-1185">Reference proteome</keyword>
<evidence type="ECO:0000256" key="3">
    <source>
        <dbReference type="ARBA" id="ARBA00022737"/>
    </source>
</evidence>
<name>A0A4U5U484_COLLU</name>
<dbReference type="PANTHER" id="PTHR23235:SF157">
    <property type="entry name" value="FEZ FAMILY ZINC FINGER PROTEIN 1"/>
    <property type="match status" value="1"/>
</dbReference>